<sequence>MFSQPITAFEPGPGYLGLKDLPILTDPNDDEGIHLAVDALACDLASVTGQKPEVWTTVTGRPHVEGLILIGSLPRCRFLSDIQTADQATSPAYNSISGMWESFETSICNSPWPVADRVFVISGSDKRGTIFGVYTLSEQIGVSPWFWWADVAVQPREQVYALPVTVRQGEPSVQYRGIFINDEAPALRDWARDKFGPQFNAEFYTKVFELLLRLKANFLWPAMWSGYPEPGSSFFTDDPANQALADRYGIVVSTSHHEPMQRSMTEWHVANKGLKARWRWDEQNKPVLVEHFKGGAARAKPYESVITLGMRGDTDKALDMDDPVSTMQDIVTTQRKILGDVYGSPENVPQVMALYKEVQSYYEQGLDIPDDVTLLFADDNFGHIRRLPTPEEQQRRGGCGVYYHLEYVGHPRSYKWMNTNSCGKIHQQLTQAFDSGIKKLWIINVGDIKPLEVPLTFALSLAWDIKSIAPEMIPAFYDTFAARTFGSEYSSNIGRLLLNHDRLLALRRLEHIESDTFSILNYNEADDIIQRLTDHEEASSALMDTLPEMHKAAFFQLVHYPLRAARVFVDLHISLAKNQLYGEQRRNTTNAMAMRVLALFDLDHDLTQQFHNSPWTGDKWNHIMKQPRYGFGTNGGDYHTPSRDLVRGLSFVQSRQDSTPIAGQMGVAVEGHIGILPGLANEECCRMQPSRGGRASGLRLPSLSPYGRNSCYFEVYCRGTRPVSWSVEASSYKWLCISPSSGTLESEATQDQRVSLIISDWSRVPAGLCTAIDIGIRSTDGDYEEVHLPVDNRRVPASVSAFVESDGCVSIAVGDVSLSEFQKAFYQHLPYLGRLSSGAISLASRVPDPNTLITAVPHLTYSVFTFTAAASATVTLYFTMALNARADGRPLAYDLIVDNTALKGAPLAGRSHSADLPEGWDTAVQDLVWTRCHAFDMSVAGLHTIRYRPLAQGVILEKIVVDLGGQRQSYLGPPGYSPVQGRPVVRL</sequence>
<keyword evidence="1" id="KW-0378">Hydrolase</keyword>
<dbReference type="Gene3D" id="2.60.120.1620">
    <property type="match status" value="1"/>
</dbReference>
<proteinExistence type="predicted"/>
<accession>A0ABP0AYZ7</accession>
<evidence type="ECO:0000313" key="4">
    <source>
        <dbReference type="Proteomes" id="UP001642406"/>
    </source>
</evidence>
<dbReference type="Gene3D" id="3.20.20.520">
    <property type="entry name" value="Glycosyl hydrolase family 115"/>
    <property type="match status" value="1"/>
</dbReference>
<comment type="caution">
    <text evidence="3">The sequence shown here is derived from an EMBL/GenBank/DDBJ whole genome shotgun (WGS) entry which is preliminary data.</text>
</comment>
<keyword evidence="4" id="KW-1185">Reference proteome</keyword>
<dbReference type="InterPro" id="IPR029018">
    <property type="entry name" value="Hex-like_dom2"/>
</dbReference>
<evidence type="ECO:0000256" key="1">
    <source>
        <dbReference type="ARBA" id="ARBA00022801"/>
    </source>
</evidence>
<dbReference type="Gene3D" id="1.20.58.2150">
    <property type="match status" value="1"/>
</dbReference>
<gene>
    <name evidence="3" type="ORF">SBRCBS47491_001480</name>
</gene>
<dbReference type="InterPro" id="IPR031924">
    <property type="entry name" value="GH115"/>
</dbReference>
<organism evidence="3 4">
    <name type="scientific">Sporothrix bragantina</name>
    <dbReference type="NCBI Taxonomy" id="671064"/>
    <lineage>
        <taxon>Eukaryota</taxon>
        <taxon>Fungi</taxon>
        <taxon>Dikarya</taxon>
        <taxon>Ascomycota</taxon>
        <taxon>Pezizomycotina</taxon>
        <taxon>Sordariomycetes</taxon>
        <taxon>Sordariomycetidae</taxon>
        <taxon>Ophiostomatales</taxon>
        <taxon>Ophiostomataceae</taxon>
        <taxon>Sporothrix</taxon>
    </lineage>
</organism>
<evidence type="ECO:0000313" key="3">
    <source>
        <dbReference type="EMBL" id="CAK7212483.1"/>
    </source>
</evidence>
<evidence type="ECO:0000259" key="2">
    <source>
        <dbReference type="Pfam" id="PF17829"/>
    </source>
</evidence>
<reference evidence="3 4" key="1">
    <citation type="submission" date="2024-01" db="EMBL/GenBank/DDBJ databases">
        <authorList>
            <person name="Allen C."/>
            <person name="Tagirdzhanova G."/>
        </authorList>
    </citation>
    <scope>NUCLEOTIDE SEQUENCE [LARGE SCALE GENOMIC DNA]</scope>
</reference>
<dbReference type="InterPro" id="IPR041437">
    <property type="entry name" value="GH115_C"/>
</dbReference>
<dbReference type="PANTHER" id="PTHR37842:SF2">
    <property type="entry name" value="GYLCOSYL HYDROLASE 115 C-TERMINAL DOMAIN-CONTAINING PROTEIN"/>
    <property type="match status" value="1"/>
</dbReference>
<dbReference type="InterPro" id="IPR042301">
    <property type="entry name" value="GH115_sf"/>
</dbReference>
<dbReference type="PANTHER" id="PTHR37842">
    <property type="match status" value="1"/>
</dbReference>
<feature type="domain" description="Gylcosyl hydrolase 115 C-terminal" evidence="2">
    <location>
        <begin position="802"/>
        <end position="974"/>
    </location>
</feature>
<name>A0ABP0AYZ7_9PEZI</name>
<dbReference type="EMBL" id="CAWUHC010000008">
    <property type="protein sequence ID" value="CAK7212483.1"/>
    <property type="molecule type" value="Genomic_DNA"/>
</dbReference>
<dbReference type="Gene3D" id="3.30.379.10">
    <property type="entry name" value="Chitobiase/beta-hexosaminidase domain 2-like"/>
    <property type="match status" value="1"/>
</dbReference>
<dbReference type="Pfam" id="PF15979">
    <property type="entry name" value="Glyco_hydro_115"/>
    <property type="match status" value="1"/>
</dbReference>
<protein>
    <recommendedName>
        <fullName evidence="2">Gylcosyl hydrolase 115 C-terminal domain-containing protein</fullName>
    </recommendedName>
</protein>
<dbReference type="Pfam" id="PF17829">
    <property type="entry name" value="GH115_C"/>
    <property type="match status" value="1"/>
</dbReference>
<dbReference type="Proteomes" id="UP001642406">
    <property type="component" value="Unassembled WGS sequence"/>
</dbReference>